<keyword evidence="4" id="KW-1185">Reference proteome</keyword>
<dbReference type="EMBL" id="CENE01000038">
    <property type="protein sequence ID" value="CEQ42869.1"/>
    <property type="molecule type" value="Genomic_DNA"/>
</dbReference>
<dbReference type="PROSITE" id="PS51257">
    <property type="entry name" value="PROKAR_LIPOPROTEIN"/>
    <property type="match status" value="1"/>
</dbReference>
<gene>
    <name evidence="3" type="primary">SPOSA6832_04728</name>
</gene>
<proteinExistence type="predicted"/>
<feature type="region of interest" description="Disordered" evidence="1">
    <location>
        <begin position="65"/>
        <end position="92"/>
    </location>
</feature>
<dbReference type="SUPFAM" id="SSF51445">
    <property type="entry name" value="(Trans)glycosidases"/>
    <property type="match status" value="1"/>
</dbReference>
<dbReference type="PANTHER" id="PTHR40079">
    <property type="entry name" value="MANNAN ENDO-1,4-BETA-MANNOSIDASE E-RELATED"/>
    <property type="match status" value="1"/>
</dbReference>
<accession>A0A0D6ESD3</accession>
<feature type="non-terminal residue" evidence="3">
    <location>
        <position position="1"/>
    </location>
</feature>
<dbReference type="InterPro" id="IPR017853">
    <property type="entry name" value="GH"/>
</dbReference>
<protein>
    <submittedName>
        <fullName evidence="3">SPOSA6832_04728-mRNA-1:cds</fullName>
    </submittedName>
</protein>
<evidence type="ECO:0000256" key="2">
    <source>
        <dbReference type="SAM" id="SignalP"/>
    </source>
</evidence>
<dbReference type="AlphaFoldDB" id="A0A0D6ESD3"/>
<dbReference type="GO" id="GO:0006080">
    <property type="term" value="P:substituted mannan metabolic process"/>
    <property type="evidence" value="ECO:0007669"/>
    <property type="project" value="InterPro"/>
</dbReference>
<dbReference type="GO" id="GO:0016985">
    <property type="term" value="F:mannan endo-1,4-beta-mannosidase activity"/>
    <property type="evidence" value="ECO:0007669"/>
    <property type="project" value="InterPro"/>
</dbReference>
<name>A0A0D6ESD3_SPOSA</name>
<evidence type="ECO:0000256" key="1">
    <source>
        <dbReference type="SAM" id="MobiDB-lite"/>
    </source>
</evidence>
<evidence type="ECO:0000313" key="4">
    <source>
        <dbReference type="Proteomes" id="UP000243876"/>
    </source>
</evidence>
<feature type="signal peptide" evidence="2">
    <location>
        <begin position="1"/>
        <end position="20"/>
    </location>
</feature>
<dbReference type="Gene3D" id="3.20.20.80">
    <property type="entry name" value="Glycosidases"/>
    <property type="match status" value="1"/>
</dbReference>
<dbReference type="Proteomes" id="UP000243876">
    <property type="component" value="Unassembled WGS sequence"/>
</dbReference>
<sequence length="398" mass="41718">MRFSTTALSLVTLAASTVSAACHAGHRRHHAKLASSVIASASSTSASAWSAQTGVVAAAKWKSNSNSTWSSSSVDWNSGSSSTGGSSSWSSSGSATSTASASSSSSTSSSSSSSSSSTLGWGLAGVKKNNIYIGFLPDDGSGGGTAQTISEINSAIGGTSAAQGWYAQAQSGTLFDGSQFSYRKDQIVSGGVFQPAVMPTGGWWGLTSDDNQQAVAICKVMQEYVDLGVEVWLRFAHEVNYYQTDGTYQGTAADFKEGWATVAAACKQYAPTVKNVASLSEYEEYYPDDPSTVDIIGVDWYPMATSDFDFAYGSANMQAFHDKYTSADGTKFAIGETGLGETATMAQRLAWLQNIVDSSSTMTNMIAVSWFNYYKGYDFRIAAVSGDSIVQAYLAGSS</sequence>
<organism evidence="3 4">
    <name type="scientific">Sporidiobolus salmonicolor</name>
    <name type="common">Yeast-like fungus</name>
    <name type="synonym">Sporobolomyces salmonicolor</name>
    <dbReference type="NCBI Taxonomy" id="5005"/>
    <lineage>
        <taxon>Eukaryota</taxon>
        <taxon>Fungi</taxon>
        <taxon>Dikarya</taxon>
        <taxon>Basidiomycota</taxon>
        <taxon>Pucciniomycotina</taxon>
        <taxon>Microbotryomycetes</taxon>
        <taxon>Sporidiobolales</taxon>
        <taxon>Sporidiobolaceae</taxon>
        <taxon>Sporobolomyces</taxon>
    </lineage>
</organism>
<reference evidence="4" key="1">
    <citation type="submission" date="2015-02" db="EMBL/GenBank/DDBJ databases">
        <authorList>
            <person name="Gon?alves P."/>
        </authorList>
    </citation>
    <scope>NUCLEOTIDE SEQUENCE [LARGE SCALE GENOMIC DNA]</scope>
</reference>
<keyword evidence="2" id="KW-0732">Signal</keyword>
<evidence type="ECO:0000313" key="3">
    <source>
        <dbReference type="EMBL" id="CEQ42869.1"/>
    </source>
</evidence>
<feature type="chain" id="PRO_5002303498" evidence="2">
    <location>
        <begin position="21"/>
        <end position="398"/>
    </location>
</feature>
<dbReference type="PANTHER" id="PTHR40079:SF6">
    <property type="entry name" value="GH26 DOMAIN-CONTAINING PROTEIN"/>
    <property type="match status" value="1"/>
</dbReference>
<dbReference type="InterPro" id="IPR000805">
    <property type="entry name" value="Glyco_hydro_26"/>
</dbReference>
<dbReference type="OrthoDB" id="428177at2759"/>